<dbReference type="Pfam" id="PF01031">
    <property type="entry name" value="Dynamin_M"/>
    <property type="match status" value="1"/>
</dbReference>
<protein>
    <recommendedName>
        <fullName evidence="1">dynamin GTPase</fullName>
        <ecNumber evidence="1">3.6.5.5</ecNumber>
    </recommendedName>
</protein>
<keyword evidence="9" id="KW-1185">Reference proteome</keyword>
<dbReference type="SMART" id="SM00302">
    <property type="entry name" value="GED"/>
    <property type="match status" value="1"/>
</dbReference>
<dbReference type="AlphaFoldDB" id="A0A814KS73"/>
<proteinExistence type="predicted"/>
<evidence type="ECO:0000256" key="1">
    <source>
        <dbReference type="ARBA" id="ARBA00011980"/>
    </source>
</evidence>
<dbReference type="SMART" id="SM00233">
    <property type="entry name" value="PH"/>
    <property type="match status" value="1"/>
</dbReference>
<feature type="compositionally biased region" description="Polar residues" evidence="5">
    <location>
        <begin position="483"/>
        <end position="496"/>
    </location>
</feature>
<reference evidence="8" key="1">
    <citation type="submission" date="2021-02" db="EMBL/GenBank/DDBJ databases">
        <authorList>
            <person name="Nowell W R."/>
        </authorList>
    </citation>
    <scope>NUCLEOTIDE SEQUENCE</scope>
    <source>
        <strain evidence="8">Ploen Becks lab</strain>
    </source>
</reference>
<dbReference type="GO" id="GO:0031623">
    <property type="term" value="P:receptor internalization"/>
    <property type="evidence" value="ECO:0007669"/>
    <property type="project" value="TreeGrafter"/>
</dbReference>
<dbReference type="PROSITE" id="PS51388">
    <property type="entry name" value="GED"/>
    <property type="match status" value="1"/>
</dbReference>
<dbReference type="GO" id="GO:0005737">
    <property type="term" value="C:cytoplasm"/>
    <property type="evidence" value="ECO:0007669"/>
    <property type="project" value="TreeGrafter"/>
</dbReference>
<evidence type="ECO:0000313" key="9">
    <source>
        <dbReference type="Proteomes" id="UP000663879"/>
    </source>
</evidence>
<organism evidence="8 9">
    <name type="scientific">Brachionus calyciflorus</name>
    <dbReference type="NCBI Taxonomy" id="104777"/>
    <lineage>
        <taxon>Eukaryota</taxon>
        <taxon>Metazoa</taxon>
        <taxon>Spiralia</taxon>
        <taxon>Gnathifera</taxon>
        <taxon>Rotifera</taxon>
        <taxon>Eurotatoria</taxon>
        <taxon>Monogononta</taxon>
        <taxon>Pseudotrocha</taxon>
        <taxon>Ploima</taxon>
        <taxon>Brachionidae</taxon>
        <taxon>Brachionus</taxon>
    </lineage>
</organism>
<dbReference type="Pfam" id="PF00169">
    <property type="entry name" value="PH"/>
    <property type="match status" value="1"/>
</dbReference>
<dbReference type="GO" id="GO:0005874">
    <property type="term" value="C:microtubule"/>
    <property type="evidence" value="ECO:0007669"/>
    <property type="project" value="TreeGrafter"/>
</dbReference>
<dbReference type="InterPro" id="IPR011993">
    <property type="entry name" value="PH-like_dom_sf"/>
</dbReference>
<feature type="region of interest" description="Disordered" evidence="5">
    <location>
        <begin position="473"/>
        <end position="595"/>
    </location>
</feature>
<evidence type="ECO:0000256" key="5">
    <source>
        <dbReference type="SAM" id="MobiDB-lite"/>
    </source>
</evidence>
<dbReference type="GO" id="GO:0016185">
    <property type="term" value="P:synaptic vesicle budding from presynaptic endocytic zone membrane"/>
    <property type="evidence" value="ECO:0007669"/>
    <property type="project" value="TreeGrafter"/>
</dbReference>
<feature type="compositionally biased region" description="Polar residues" evidence="5">
    <location>
        <begin position="540"/>
        <end position="552"/>
    </location>
</feature>
<dbReference type="InterPro" id="IPR000375">
    <property type="entry name" value="Dynamin_stalk"/>
</dbReference>
<feature type="non-terminal residue" evidence="8">
    <location>
        <position position="595"/>
    </location>
</feature>
<dbReference type="Proteomes" id="UP000663879">
    <property type="component" value="Unassembled WGS sequence"/>
</dbReference>
<keyword evidence="2" id="KW-0547">Nucleotide-binding</keyword>
<dbReference type="GO" id="GO:0003924">
    <property type="term" value="F:GTPase activity"/>
    <property type="evidence" value="ECO:0007669"/>
    <property type="project" value="InterPro"/>
</dbReference>
<evidence type="ECO:0000256" key="4">
    <source>
        <dbReference type="ARBA" id="ARBA00023134"/>
    </source>
</evidence>
<gene>
    <name evidence="8" type="ORF">OXX778_LOCUS18940</name>
</gene>
<dbReference type="Pfam" id="PF02212">
    <property type="entry name" value="GED"/>
    <property type="match status" value="1"/>
</dbReference>
<dbReference type="InterPro" id="IPR001849">
    <property type="entry name" value="PH_domain"/>
</dbReference>
<evidence type="ECO:0000259" key="6">
    <source>
        <dbReference type="PROSITE" id="PS50003"/>
    </source>
</evidence>
<evidence type="ECO:0000313" key="8">
    <source>
        <dbReference type="EMBL" id="CAF1053460.1"/>
    </source>
</evidence>
<evidence type="ECO:0000256" key="2">
    <source>
        <dbReference type="ARBA" id="ARBA00022741"/>
    </source>
</evidence>
<dbReference type="Gene3D" id="1.20.120.1240">
    <property type="entry name" value="Dynamin, middle domain"/>
    <property type="match status" value="1"/>
</dbReference>
<dbReference type="GO" id="GO:0098793">
    <property type="term" value="C:presynapse"/>
    <property type="evidence" value="ECO:0007669"/>
    <property type="project" value="GOC"/>
</dbReference>
<dbReference type="Gene3D" id="2.30.29.30">
    <property type="entry name" value="Pleckstrin-homology domain (PH domain)/Phosphotyrosine-binding domain (PTB)"/>
    <property type="match status" value="1"/>
</dbReference>
<dbReference type="InterPro" id="IPR020850">
    <property type="entry name" value="GED_dom"/>
</dbReference>
<dbReference type="CDD" id="cd01256">
    <property type="entry name" value="PH_dynamin"/>
    <property type="match status" value="1"/>
</dbReference>
<sequence>GTPFLQKSLNQQLTNHIRDTLPALRNKLQSQLLCLEKEVSEYKNFSPDDPGRKTKALLTILQDISKDFEKAITGADSSEVNTKELSGGAKINRIFNERFPFELVKIEFDEKELRKEITYAIKNTHGIRSGLFTPDIAFEAIVKKQVSKLTEPSLKCVDLVIMELTTLIHKLTEKMARYPRLREETERILNTHLREKEQMCKDQLCIYTDIQLSYINTNHEDFIGFANAQPSAKIENQRKVGNQVIRKGYMGLHSGISIMKGGSKDFWFVLTTESLSWFKDDEEKDKKYMLPLDNLKIRDLESGLFSKRHSFALFNADYRNVYKEFKQLELSCDTLEDVDSWKASFLRAGVYPEKQKVDVEENGGEKRDEIGSIDPILERQVETIRNLVDSYMKIINKTTRDLVPKIIMHLIINNAREFVKNEVIAHIYSYGDTNSLMEESADEALKREETLRLYNSTKEALRIIADVSRDTISESIPPPVRQYESTLPTPSYNQRPASPKIPRHAPQAPNGRPAPPAPTSAPVYQPSQPTPPPSQNQPSVGFNFNITPTNVVPPSRPAPVPNASQSATLPNPLIPQRLGQAPPAIPKRPTSQFPN</sequence>
<dbReference type="EMBL" id="CAJNOC010005476">
    <property type="protein sequence ID" value="CAF1053460.1"/>
    <property type="molecule type" value="Genomic_DNA"/>
</dbReference>
<dbReference type="GO" id="GO:0005525">
    <property type="term" value="F:GTP binding"/>
    <property type="evidence" value="ECO:0007669"/>
    <property type="project" value="UniProtKB-KW"/>
</dbReference>
<feature type="domain" description="PH" evidence="6">
    <location>
        <begin position="243"/>
        <end position="350"/>
    </location>
</feature>
<keyword evidence="4" id="KW-0342">GTP-binding</keyword>
<dbReference type="GO" id="GO:0005886">
    <property type="term" value="C:plasma membrane"/>
    <property type="evidence" value="ECO:0007669"/>
    <property type="project" value="TreeGrafter"/>
</dbReference>
<accession>A0A814KS73</accession>
<comment type="caution">
    <text evidence="8">The sequence shown here is derived from an EMBL/GenBank/DDBJ whole genome shotgun (WGS) entry which is preliminary data.</text>
</comment>
<dbReference type="EC" id="3.6.5.5" evidence="1"/>
<dbReference type="SUPFAM" id="SSF50729">
    <property type="entry name" value="PH domain-like"/>
    <property type="match status" value="1"/>
</dbReference>
<dbReference type="GO" id="GO:0008017">
    <property type="term" value="F:microtubule binding"/>
    <property type="evidence" value="ECO:0007669"/>
    <property type="project" value="TreeGrafter"/>
</dbReference>
<name>A0A814KS73_9BILA</name>
<feature type="domain" description="GED" evidence="7">
    <location>
        <begin position="381"/>
        <end position="472"/>
    </location>
</feature>
<keyword evidence="3" id="KW-0378">Hydrolase</keyword>
<dbReference type="InterPro" id="IPR003130">
    <property type="entry name" value="GED"/>
</dbReference>
<evidence type="ECO:0000256" key="3">
    <source>
        <dbReference type="ARBA" id="ARBA00022801"/>
    </source>
</evidence>
<dbReference type="InterPro" id="IPR022812">
    <property type="entry name" value="Dynamin"/>
</dbReference>
<evidence type="ECO:0000259" key="7">
    <source>
        <dbReference type="PROSITE" id="PS51388"/>
    </source>
</evidence>
<dbReference type="OrthoDB" id="5061070at2759"/>
<dbReference type="PROSITE" id="PS50003">
    <property type="entry name" value="PH_DOMAIN"/>
    <property type="match status" value="1"/>
</dbReference>
<dbReference type="PANTHER" id="PTHR11566:SF212">
    <property type="entry name" value="DYNAMIN"/>
    <property type="match status" value="1"/>
</dbReference>
<dbReference type="PANTHER" id="PTHR11566">
    <property type="entry name" value="DYNAMIN"/>
    <property type="match status" value="1"/>
</dbReference>